<dbReference type="Proteomes" id="UP000295367">
    <property type="component" value="Unassembled WGS sequence"/>
</dbReference>
<dbReference type="NCBIfam" id="TIGR00254">
    <property type="entry name" value="GGDEF"/>
    <property type="match status" value="1"/>
</dbReference>
<dbReference type="CDD" id="cd01948">
    <property type="entry name" value="EAL"/>
    <property type="match status" value="1"/>
</dbReference>
<dbReference type="InterPro" id="IPR000014">
    <property type="entry name" value="PAS"/>
</dbReference>
<dbReference type="InterPro" id="IPR035919">
    <property type="entry name" value="EAL_sf"/>
</dbReference>
<dbReference type="InterPro" id="IPR052155">
    <property type="entry name" value="Biofilm_reg_signaling"/>
</dbReference>
<keyword evidence="1" id="KW-1133">Transmembrane helix</keyword>
<comment type="caution">
    <text evidence="5">The sequence shown here is derived from an EMBL/GenBank/DDBJ whole genome shotgun (WGS) entry which is preliminary data.</text>
</comment>
<dbReference type="Pfam" id="PF00563">
    <property type="entry name" value="EAL"/>
    <property type="match status" value="1"/>
</dbReference>
<sequence length="941" mass="105679">MLLLSLVLLIINGSFTLLNYLNLQQQFEDSRRAFRLQHEQLLQGLLKQSTSRLQQLGSLIPDLPLMKESLESSRANLVQDAFESHWSSMQLDMGLDGVRFYSEAGELLANWDNFEDSPVSERLRSEYVKQVHIKEKPVSYIDCLNGCIQNMVIPVLVKGKYVGALFVSASLADVILAFKQISGSDVGLLVPYDQEKSLKSTYRALPALKSRVVALSGAENNLPILDLLPFQGKADQHQMTVNQLSLKDFNFEIARIPLLVANYPGQANFVMIFDITESMAKIRNANWKGFVAGLLGLLLSEILLLAFLWLPMMRLRRTAQTIPMLGQGEFELVRSSIRQHVRKSGHIDEIDLLDETAVALADRLESLNEEVAQRADVLAKLVSELSKEKDFVTGLLDTAQAIIITQNRQGRIMMANGYAQKIFGYTHSEIIGMDFAKHFSNELEVEKRRIEFAQLISQEDGHLSNECRILARDGRLHNIIWSHSRLYSMNPDDPVVLSVGLDITELRQAEKQVSFLADFDSLTGLMNRRRFDEELRIILDSVSADGTSGALLSFDVDEFKYVNDTGGHDVGDALLKAVATELQSLTPKPALTGRMGGDDFVVAFSQMDAAGAIQMARKINLQLGKIELPGAWKSHKITVCIGIVIFPQYGNTPQEVFTYSDLAMFQAKAKGRGNWHLYAPDTQLMERITKRVHWAENIEKALAEDRFELFFQPIMSIAEKTVSHYETLIRIRKRDGTLAMPGDFIGVAEETGLIRSIDHMVLSKAIRKLAELEKMNNSVMLSINLSGRSFEDPILVDLLKRELERYQVNPENLIFEITETAAVEDFQAARALMQSIKELGCTFALDDFGIGFSSFHYVKQLPVDYVKIDGSFIRNLTQNPDDQVFVKVLVEAARGFGKKTVAEFVENAEILALLKGYGVDYAQGYYIGKPDKEISFTAVFE</sequence>
<dbReference type="SMART" id="SM00052">
    <property type="entry name" value="EAL"/>
    <property type="match status" value="1"/>
</dbReference>
<dbReference type="Pfam" id="PF14827">
    <property type="entry name" value="dCache_3"/>
    <property type="match status" value="1"/>
</dbReference>
<feature type="domain" description="GGDEF" evidence="4">
    <location>
        <begin position="547"/>
        <end position="680"/>
    </location>
</feature>
<dbReference type="SUPFAM" id="SSF141868">
    <property type="entry name" value="EAL domain-like"/>
    <property type="match status" value="1"/>
</dbReference>
<dbReference type="PANTHER" id="PTHR44757">
    <property type="entry name" value="DIGUANYLATE CYCLASE DGCP"/>
    <property type="match status" value="1"/>
</dbReference>
<dbReference type="NCBIfam" id="TIGR00229">
    <property type="entry name" value="sensory_box"/>
    <property type="match status" value="1"/>
</dbReference>
<dbReference type="SMART" id="SM00091">
    <property type="entry name" value="PAS"/>
    <property type="match status" value="1"/>
</dbReference>
<evidence type="ECO:0000313" key="6">
    <source>
        <dbReference type="Proteomes" id="UP000295367"/>
    </source>
</evidence>
<reference evidence="5 6" key="1">
    <citation type="submission" date="2019-03" db="EMBL/GenBank/DDBJ databases">
        <title>Genomic Encyclopedia of Type Strains, Phase IV (KMG-IV): sequencing the most valuable type-strain genomes for metagenomic binning, comparative biology and taxonomic classification.</title>
        <authorList>
            <person name="Goeker M."/>
        </authorList>
    </citation>
    <scope>NUCLEOTIDE SEQUENCE [LARGE SCALE GENOMIC DNA]</scope>
    <source>
        <strain evidence="5 6">DSM 100309</strain>
    </source>
</reference>
<dbReference type="InterPro" id="IPR001633">
    <property type="entry name" value="EAL_dom"/>
</dbReference>
<dbReference type="InterPro" id="IPR043128">
    <property type="entry name" value="Rev_trsase/Diguanyl_cyclase"/>
</dbReference>
<feature type="transmembrane region" description="Helical" evidence="1">
    <location>
        <begin position="289"/>
        <end position="310"/>
    </location>
</feature>
<dbReference type="EMBL" id="SMCO01000001">
    <property type="protein sequence ID" value="TCV90445.1"/>
    <property type="molecule type" value="Genomic_DNA"/>
</dbReference>
<accession>A0A4R3YD88</accession>
<proteinExistence type="predicted"/>
<evidence type="ECO:0000259" key="3">
    <source>
        <dbReference type="PROSITE" id="PS50883"/>
    </source>
</evidence>
<dbReference type="Gene3D" id="3.30.450.20">
    <property type="entry name" value="PAS domain"/>
    <property type="match status" value="1"/>
</dbReference>
<dbReference type="InterPro" id="IPR029150">
    <property type="entry name" value="dCache_3"/>
</dbReference>
<dbReference type="CDD" id="cd00130">
    <property type="entry name" value="PAS"/>
    <property type="match status" value="1"/>
</dbReference>
<name>A0A4R3YD88_9PROT</name>
<dbReference type="InterPro" id="IPR035965">
    <property type="entry name" value="PAS-like_dom_sf"/>
</dbReference>
<dbReference type="AlphaFoldDB" id="A0A4R3YD88"/>
<keyword evidence="1" id="KW-0812">Transmembrane</keyword>
<dbReference type="InterPro" id="IPR029787">
    <property type="entry name" value="Nucleotide_cyclase"/>
</dbReference>
<dbReference type="PROSITE" id="PS50887">
    <property type="entry name" value="GGDEF"/>
    <property type="match status" value="1"/>
</dbReference>
<feature type="domain" description="PAS" evidence="2">
    <location>
        <begin position="388"/>
        <end position="459"/>
    </location>
</feature>
<gene>
    <name evidence="5" type="ORF">EDC63_101418</name>
</gene>
<dbReference type="Gene3D" id="3.30.70.270">
    <property type="match status" value="1"/>
</dbReference>
<keyword evidence="1" id="KW-0472">Membrane</keyword>
<dbReference type="Gene3D" id="3.20.20.450">
    <property type="entry name" value="EAL domain"/>
    <property type="match status" value="1"/>
</dbReference>
<evidence type="ECO:0000259" key="4">
    <source>
        <dbReference type="PROSITE" id="PS50887"/>
    </source>
</evidence>
<evidence type="ECO:0000259" key="2">
    <source>
        <dbReference type="PROSITE" id="PS50112"/>
    </source>
</evidence>
<organism evidence="5 6">
    <name type="scientific">Sulfurirhabdus autotrophica</name>
    <dbReference type="NCBI Taxonomy" id="1706046"/>
    <lineage>
        <taxon>Bacteria</taxon>
        <taxon>Pseudomonadati</taxon>
        <taxon>Pseudomonadota</taxon>
        <taxon>Betaproteobacteria</taxon>
        <taxon>Nitrosomonadales</taxon>
        <taxon>Sulfuricellaceae</taxon>
        <taxon>Sulfurirhabdus</taxon>
    </lineage>
</organism>
<dbReference type="CDD" id="cd01949">
    <property type="entry name" value="GGDEF"/>
    <property type="match status" value="1"/>
</dbReference>
<dbReference type="PROSITE" id="PS50112">
    <property type="entry name" value="PAS"/>
    <property type="match status" value="1"/>
</dbReference>
<dbReference type="SUPFAM" id="SSF55785">
    <property type="entry name" value="PYP-like sensor domain (PAS domain)"/>
    <property type="match status" value="1"/>
</dbReference>
<evidence type="ECO:0000256" key="1">
    <source>
        <dbReference type="SAM" id="Phobius"/>
    </source>
</evidence>
<feature type="domain" description="EAL" evidence="3">
    <location>
        <begin position="691"/>
        <end position="941"/>
    </location>
</feature>
<dbReference type="InterPro" id="IPR000160">
    <property type="entry name" value="GGDEF_dom"/>
</dbReference>
<evidence type="ECO:0000313" key="5">
    <source>
        <dbReference type="EMBL" id="TCV90445.1"/>
    </source>
</evidence>
<dbReference type="Pfam" id="PF00990">
    <property type="entry name" value="GGDEF"/>
    <property type="match status" value="1"/>
</dbReference>
<dbReference type="Pfam" id="PF13426">
    <property type="entry name" value="PAS_9"/>
    <property type="match status" value="1"/>
</dbReference>
<dbReference type="SUPFAM" id="SSF55073">
    <property type="entry name" value="Nucleotide cyclase"/>
    <property type="match status" value="1"/>
</dbReference>
<dbReference type="PANTHER" id="PTHR44757:SF2">
    <property type="entry name" value="BIOFILM ARCHITECTURE MAINTENANCE PROTEIN MBAA"/>
    <property type="match status" value="1"/>
</dbReference>
<dbReference type="PROSITE" id="PS50883">
    <property type="entry name" value="EAL"/>
    <property type="match status" value="1"/>
</dbReference>
<dbReference type="SMART" id="SM00267">
    <property type="entry name" value="GGDEF"/>
    <property type="match status" value="1"/>
</dbReference>
<keyword evidence="6" id="KW-1185">Reference proteome</keyword>
<protein>
    <submittedName>
        <fullName evidence="5">Diguanylate cyclase/phosphodiesterase</fullName>
    </submittedName>
</protein>